<protein>
    <submittedName>
        <fullName evidence="1">DNA from chromosome XV (contains gpd3, arg1, gpm3, sp2, gal11 genes)</fullName>
    </submittedName>
</protein>
<dbReference type="EMBL" id="X91067">
    <property type="protein sequence ID" value="CAA62527.1"/>
    <property type="molecule type" value="Genomic_DNA"/>
</dbReference>
<dbReference type="AlphaFoldDB" id="E9PA96"/>
<reference evidence="1" key="1">
    <citation type="journal article" date="1996" name="Yeast">
        <title>Analysis of a 26 kb region on the left arm of yeast chromosome XV.</title>
        <authorList>
            <person name="Mannhaupt G."/>
            <person name="Vetter I."/>
            <person name="Schwarzlose C."/>
            <person name="Mitzel S."/>
            <person name="Feldmann H."/>
        </authorList>
    </citation>
    <scope>NUCLEOTIDE SEQUENCE</scope>
    <source>
        <strain evidence="1">Alpha S288</strain>
    </source>
</reference>
<sequence length="112" mass="12514">MLKTRMSAPLMECKRSGSATRLWGRSILGRYLTFWCLVFMISVRFSSPIFSSKTHILTSGSKIWECNSVFSAMTLAMVVPQLPEPITVTLKGARFKCTIDTAESDLLIGWSS</sequence>
<accession>E9PA96</accession>
<proteinExistence type="predicted"/>
<organism evidence="1">
    <name type="scientific">Saccharomyces cerevisiae</name>
    <name type="common">Baker's yeast</name>
    <dbReference type="NCBI Taxonomy" id="4932"/>
    <lineage>
        <taxon>Eukaryota</taxon>
        <taxon>Fungi</taxon>
        <taxon>Dikarya</taxon>
        <taxon>Ascomycota</taxon>
        <taxon>Saccharomycotina</taxon>
        <taxon>Saccharomycetes</taxon>
        <taxon>Saccharomycetales</taxon>
        <taxon>Saccharomycetaceae</taxon>
        <taxon>Saccharomyces</taxon>
    </lineage>
</organism>
<evidence type="ECO:0000313" key="1">
    <source>
        <dbReference type="EMBL" id="CAA62527.1"/>
    </source>
</evidence>
<name>E9PA96_YEASX</name>